<evidence type="ECO:0000313" key="1">
    <source>
        <dbReference type="EMBL" id="NKE69163.1"/>
    </source>
</evidence>
<reference evidence="1 2" key="1">
    <citation type="journal article" date="2020" name="Nature">
        <title>Bacterial chemolithoautotrophy via manganese oxidation.</title>
        <authorList>
            <person name="Yu H."/>
            <person name="Leadbetter J.R."/>
        </authorList>
    </citation>
    <scope>NUCLEOTIDE SEQUENCE [LARGE SCALE GENOMIC DNA]</scope>
    <source>
        <strain evidence="1 2">Mn-1</strain>
    </source>
</reference>
<dbReference type="EMBL" id="VTOW01000001">
    <property type="protein sequence ID" value="NKE69163.1"/>
    <property type="molecule type" value="Genomic_DNA"/>
</dbReference>
<proteinExistence type="predicted"/>
<name>A0A7X6DL31_9BACT</name>
<keyword evidence="2" id="KW-1185">Reference proteome</keyword>
<comment type="caution">
    <text evidence="1">The sequence shown here is derived from an EMBL/GenBank/DDBJ whole genome shotgun (WGS) entry which is preliminary data.</text>
</comment>
<dbReference type="Proteomes" id="UP000534783">
    <property type="component" value="Unassembled WGS sequence"/>
</dbReference>
<evidence type="ECO:0000313" key="2">
    <source>
        <dbReference type="Proteomes" id="UP000534783"/>
    </source>
</evidence>
<gene>
    <name evidence="1" type="ORF">MNODULE_00140</name>
</gene>
<organism evidence="1 2">
    <name type="scientific">Candidatus Manganitrophus noduliformans</name>
    <dbReference type="NCBI Taxonomy" id="2606439"/>
    <lineage>
        <taxon>Bacteria</taxon>
        <taxon>Pseudomonadati</taxon>
        <taxon>Nitrospirota</taxon>
        <taxon>Nitrospiria</taxon>
        <taxon>Candidatus Troglogloeales</taxon>
        <taxon>Candidatus Manganitrophaceae</taxon>
        <taxon>Candidatus Manganitrophus</taxon>
    </lineage>
</organism>
<dbReference type="RefSeq" id="WP_168057478.1">
    <property type="nucleotide sequence ID" value="NZ_VTOW01000001.1"/>
</dbReference>
<dbReference type="AlphaFoldDB" id="A0A7X6DL31"/>
<sequence>MFTALRKAALIGLALTERAKEVADELAKKGEESQTEEARRVRSFFESAEKGEQELNQKMSDLGKRIAGNVRFPSRADIERLEKELADLTAQFRRWEASRREKGEPAA</sequence>
<protein>
    <submittedName>
        <fullName evidence="1">Uncharacterized protein</fullName>
    </submittedName>
</protein>
<accession>A0A7X6DL31</accession>